<dbReference type="EMBL" id="VSSQ01011266">
    <property type="protein sequence ID" value="MPM46405.1"/>
    <property type="molecule type" value="Genomic_DNA"/>
</dbReference>
<gene>
    <name evidence="1" type="ORF">SDC9_93105</name>
</gene>
<organism evidence="1">
    <name type="scientific">bioreactor metagenome</name>
    <dbReference type="NCBI Taxonomy" id="1076179"/>
    <lineage>
        <taxon>unclassified sequences</taxon>
        <taxon>metagenomes</taxon>
        <taxon>ecological metagenomes</taxon>
    </lineage>
</organism>
<dbReference type="AlphaFoldDB" id="A0A644ZZL2"/>
<evidence type="ECO:0000313" key="1">
    <source>
        <dbReference type="EMBL" id="MPM46405.1"/>
    </source>
</evidence>
<accession>A0A644ZZL2</accession>
<name>A0A644ZZL2_9ZZZZ</name>
<sequence length="100" mass="10676">MAAAPNGLHGVEGDIFLFLEKLLTGERPPGDAGPLGLMVIRFHAAGAPVAQGLRECLFGHADKDAVGMGLCLLRHQRRMHTSEKNRHTPAPKVICKTVSA</sequence>
<comment type="caution">
    <text evidence="1">The sequence shown here is derived from an EMBL/GenBank/DDBJ whole genome shotgun (WGS) entry which is preliminary data.</text>
</comment>
<reference evidence="1" key="1">
    <citation type="submission" date="2019-08" db="EMBL/GenBank/DDBJ databases">
        <authorList>
            <person name="Kucharzyk K."/>
            <person name="Murdoch R.W."/>
            <person name="Higgins S."/>
            <person name="Loffler F."/>
        </authorList>
    </citation>
    <scope>NUCLEOTIDE SEQUENCE</scope>
</reference>
<proteinExistence type="predicted"/>
<protein>
    <submittedName>
        <fullName evidence="1">Uncharacterized protein</fullName>
    </submittedName>
</protein>